<proteinExistence type="predicted"/>
<gene>
    <name evidence="1" type="ORF">J2Z32_002414</name>
</gene>
<dbReference type="InterPro" id="IPR049215">
    <property type="entry name" value="DUF6809"/>
</dbReference>
<accession>A0ABS4FT60</accession>
<sequence>MPTFIENLYTGNLQPLDMYRPEGEAYHTHSQHMSTYMNYFQSNLKPDDFKVLQEMLDTIGELHSAQATSVFVQGFKTGAKMMVEVFQDKTV</sequence>
<evidence type="ECO:0000313" key="1">
    <source>
        <dbReference type="EMBL" id="MBP1905766.1"/>
    </source>
</evidence>
<keyword evidence="2" id="KW-1185">Reference proteome</keyword>
<dbReference type="Pfam" id="PF20648">
    <property type="entry name" value="DUF6809"/>
    <property type="match status" value="1"/>
</dbReference>
<evidence type="ECO:0000313" key="2">
    <source>
        <dbReference type="Proteomes" id="UP001519272"/>
    </source>
</evidence>
<comment type="caution">
    <text evidence="1">The sequence shown here is derived from an EMBL/GenBank/DDBJ whole genome shotgun (WGS) entry which is preliminary data.</text>
</comment>
<dbReference type="RefSeq" id="WP_210089385.1">
    <property type="nucleotide sequence ID" value="NZ_JAGGKG010000010.1"/>
</dbReference>
<dbReference type="Proteomes" id="UP001519272">
    <property type="component" value="Unassembled WGS sequence"/>
</dbReference>
<protein>
    <submittedName>
        <fullName evidence="1">Poly(3-hydroxybutyrate) depolymerase</fullName>
    </submittedName>
</protein>
<organism evidence="1 2">
    <name type="scientific">Paenibacillus turicensis</name>
    <dbReference type="NCBI Taxonomy" id="160487"/>
    <lineage>
        <taxon>Bacteria</taxon>
        <taxon>Bacillati</taxon>
        <taxon>Bacillota</taxon>
        <taxon>Bacilli</taxon>
        <taxon>Bacillales</taxon>
        <taxon>Paenibacillaceae</taxon>
        <taxon>Paenibacillus</taxon>
    </lineage>
</organism>
<reference evidence="1 2" key="1">
    <citation type="submission" date="2021-03" db="EMBL/GenBank/DDBJ databases">
        <title>Genomic Encyclopedia of Type Strains, Phase IV (KMG-IV): sequencing the most valuable type-strain genomes for metagenomic binning, comparative biology and taxonomic classification.</title>
        <authorList>
            <person name="Goeker M."/>
        </authorList>
    </citation>
    <scope>NUCLEOTIDE SEQUENCE [LARGE SCALE GENOMIC DNA]</scope>
    <source>
        <strain evidence="1 2">DSM 14349</strain>
    </source>
</reference>
<dbReference type="EMBL" id="JAGGKG010000010">
    <property type="protein sequence ID" value="MBP1905766.1"/>
    <property type="molecule type" value="Genomic_DNA"/>
</dbReference>
<name>A0ABS4FT60_9BACL</name>